<proteinExistence type="predicted"/>
<name>A0A8C5WE35_9ANUR</name>
<dbReference type="OrthoDB" id="9623390at2759"/>
<organism evidence="1 2">
    <name type="scientific">Leptobrachium leishanense</name>
    <name type="common">Leishan spiny toad</name>
    <dbReference type="NCBI Taxonomy" id="445787"/>
    <lineage>
        <taxon>Eukaryota</taxon>
        <taxon>Metazoa</taxon>
        <taxon>Chordata</taxon>
        <taxon>Craniata</taxon>
        <taxon>Vertebrata</taxon>
        <taxon>Euteleostomi</taxon>
        <taxon>Amphibia</taxon>
        <taxon>Batrachia</taxon>
        <taxon>Anura</taxon>
        <taxon>Pelobatoidea</taxon>
        <taxon>Megophryidae</taxon>
        <taxon>Leptobrachium</taxon>
    </lineage>
</organism>
<sequence length="367" mass="44016">MRKFIQERSRLHVLNVRNVLEQIVNLLYMREFIRERSRLHVLNVRNVLDQRMCLLCIREFIQERSRLYVLNVRNVLDQRMCLLYIREFIQERSSLHVLNVRNVLEERVILLYMREFIQERSRLFVLNVRNVLEKSMRLLYMREFIQERNRFHVLNVRNVLEEGMTLLYIREFIQERIRLHVLKVRNFLDQRVILLHMREFIHLFIHIDAKSFSWHEYGNGFGTNLKSYTPECANRRAFTPISTMWTNSSGHTSSILVAVVTLVLGYMDLKMHLGVVCLIYHIVLQPSATGLIQDLVLNGAKYEMLPPPPRHPKYNHLSVKLARFLYQTDHWARLTTCNRGHPTLYKAMLKSLFLILQHAFILYTTIK</sequence>
<dbReference type="Proteomes" id="UP000694569">
    <property type="component" value="Unplaced"/>
</dbReference>
<dbReference type="PANTHER" id="PTHR14947">
    <property type="entry name" value="ZINC FINGER PROTEIN"/>
    <property type="match status" value="1"/>
</dbReference>
<accession>A0A8C5WE35</accession>
<dbReference type="InterPro" id="IPR039938">
    <property type="entry name" value="Sp4-like"/>
</dbReference>
<reference evidence="1" key="1">
    <citation type="submission" date="2025-08" db="UniProtKB">
        <authorList>
            <consortium name="Ensembl"/>
        </authorList>
    </citation>
    <scope>IDENTIFICATION</scope>
</reference>
<evidence type="ECO:0000313" key="1">
    <source>
        <dbReference type="Ensembl" id="ENSLLEP00000031345.1"/>
    </source>
</evidence>
<dbReference type="GeneTree" id="ENSGT00530000064407"/>
<evidence type="ECO:0000313" key="2">
    <source>
        <dbReference type="Proteomes" id="UP000694569"/>
    </source>
</evidence>
<reference evidence="1" key="2">
    <citation type="submission" date="2025-09" db="UniProtKB">
        <authorList>
            <consortium name="Ensembl"/>
        </authorList>
    </citation>
    <scope>IDENTIFICATION</scope>
</reference>
<dbReference type="PANTHER" id="PTHR14947:SF26">
    <property type="entry name" value="RIKEN CDNA D130040H23 GENE"/>
    <property type="match status" value="1"/>
</dbReference>
<dbReference type="AlphaFoldDB" id="A0A8C5WE35"/>
<dbReference type="SUPFAM" id="SSF52047">
    <property type="entry name" value="RNI-like"/>
    <property type="match status" value="1"/>
</dbReference>
<protein>
    <submittedName>
        <fullName evidence="1">Uncharacterized protein</fullName>
    </submittedName>
</protein>
<keyword evidence="2" id="KW-1185">Reference proteome</keyword>
<dbReference type="Ensembl" id="ENSLLET00000032554.1">
    <property type="protein sequence ID" value="ENSLLEP00000031345.1"/>
    <property type="gene ID" value="ENSLLEG00000019871.1"/>
</dbReference>